<evidence type="ECO:0000259" key="1">
    <source>
        <dbReference type="Pfam" id="PF02538"/>
    </source>
</evidence>
<dbReference type="PANTHER" id="PTHR11365:SF23">
    <property type="entry name" value="HYPOTHETICAL 5-OXOPROLINASE (EUROFUNG)-RELATED"/>
    <property type="match status" value="1"/>
</dbReference>
<dbReference type="Pfam" id="PF02538">
    <property type="entry name" value="Hydantoinase_B"/>
    <property type="match status" value="1"/>
</dbReference>
<gene>
    <name evidence="2" type="ORF">IW256_005633</name>
</gene>
<dbReference type="GO" id="GO:0006749">
    <property type="term" value="P:glutathione metabolic process"/>
    <property type="evidence" value="ECO:0007669"/>
    <property type="project" value="TreeGrafter"/>
</dbReference>
<dbReference type="GO" id="GO:0005829">
    <property type="term" value="C:cytosol"/>
    <property type="evidence" value="ECO:0007669"/>
    <property type="project" value="TreeGrafter"/>
</dbReference>
<sequence>MTLNPIHLEIMTEGLVSIVREMRQTIFRTAHSPVIADAQDFSCALFGPGGEMVAQGRDMPGHVVAMPASVAEIFADHRDAMRPGDVYIVNDPYRGGSHLNDVTLISPVFLDGELFLFPCVRMHWADIGGMTPGSVSGKATEILQEGLRVPPIRLMEAGVENHAAFALLFANVRMPDERRGDLESCIAACRTAERRLRELAGRHGAGPIMDCVAANMDRTERRLRDRIAELPDGTYRYEDYLDLYTGGEYDAALVRCSLTVRGDQIIADFRGSSPQVAAVVNSSLAMTTAGVFIAVKSALDPGGMVNHGAFRPLTVHTDPGSVVHVTYPAPANAHSEVRKRVISAVMAALSQVAPDLVAADQFGTTFQNLIGGVDAATGRPYLYYDYPAGGNGGYLESDGPSAMNPVDLGDISTIQSVERLEAEIPILVESCELREGSGGEGLRRGGLGARRATRLLASSGAYSVQTDRTTVPPYGLSLGGPGAPTGTHVLSGGERLDFDTPGKVSGHHLGRGDVLVMESAGGGGWGDPLERDPARVADDVAQGYVGADTARTRYGVVLDATGTADPDATRELRERLRRERGHLRVTATGRPPFTGRRGSRRLVYLAPDTDLPEGSLIELHGRCPAPLRAWVAHDPALAPGQAAVGADALEILGIAEGGRCYPRVLTRPGGGPAAQRGGRR</sequence>
<keyword evidence="2" id="KW-0378">Hydrolase</keyword>
<dbReference type="GO" id="GO:0017168">
    <property type="term" value="F:5-oxoprolinase (ATP-hydrolyzing) activity"/>
    <property type="evidence" value="ECO:0007669"/>
    <property type="project" value="TreeGrafter"/>
</dbReference>
<dbReference type="GO" id="GO:0047423">
    <property type="term" value="F:N-methylhydantoinase (ATP-hydrolyzing) activity"/>
    <property type="evidence" value="ECO:0007669"/>
    <property type="project" value="UniProtKB-EC"/>
</dbReference>
<dbReference type="Proteomes" id="UP000614047">
    <property type="component" value="Unassembled WGS sequence"/>
</dbReference>
<evidence type="ECO:0000313" key="3">
    <source>
        <dbReference type="Proteomes" id="UP000614047"/>
    </source>
</evidence>
<dbReference type="EC" id="3.5.2.14" evidence="2"/>
<feature type="domain" description="Hydantoinase B/oxoprolinase" evidence="1">
    <location>
        <begin position="4"/>
        <end position="528"/>
    </location>
</feature>
<dbReference type="EMBL" id="JADOUA010000001">
    <property type="protein sequence ID" value="MBG6091520.1"/>
    <property type="molecule type" value="Genomic_DNA"/>
</dbReference>
<dbReference type="RefSeq" id="WP_197013820.1">
    <property type="nucleotide sequence ID" value="NZ_BAABES010000019.1"/>
</dbReference>
<dbReference type="InterPro" id="IPR003692">
    <property type="entry name" value="Hydantoinase_B"/>
</dbReference>
<dbReference type="InterPro" id="IPR045079">
    <property type="entry name" value="Oxoprolinase-like"/>
</dbReference>
<protein>
    <submittedName>
        <fullName evidence="2">N-methylhydantoinase B</fullName>
        <ecNumber evidence="2">3.5.2.14</ecNumber>
    </submittedName>
</protein>
<comment type="caution">
    <text evidence="2">The sequence shown here is derived from an EMBL/GenBank/DDBJ whole genome shotgun (WGS) entry which is preliminary data.</text>
</comment>
<organism evidence="2 3">
    <name type="scientific">Actinomadura viridis</name>
    <dbReference type="NCBI Taxonomy" id="58110"/>
    <lineage>
        <taxon>Bacteria</taxon>
        <taxon>Bacillati</taxon>
        <taxon>Actinomycetota</taxon>
        <taxon>Actinomycetes</taxon>
        <taxon>Streptosporangiales</taxon>
        <taxon>Thermomonosporaceae</taxon>
        <taxon>Actinomadura</taxon>
    </lineage>
</organism>
<evidence type="ECO:0000313" key="2">
    <source>
        <dbReference type="EMBL" id="MBG6091520.1"/>
    </source>
</evidence>
<accession>A0A931GLY7</accession>
<reference evidence="2" key="1">
    <citation type="submission" date="2020-11" db="EMBL/GenBank/DDBJ databases">
        <title>Sequencing the genomes of 1000 actinobacteria strains.</title>
        <authorList>
            <person name="Klenk H.-P."/>
        </authorList>
    </citation>
    <scope>NUCLEOTIDE SEQUENCE</scope>
    <source>
        <strain evidence="2">DSM 43175</strain>
    </source>
</reference>
<name>A0A931GLY7_9ACTN</name>
<dbReference type="AlphaFoldDB" id="A0A931GLY7"/>
<proteinExistence type="predicted"/>
<keyword evidence="3" id="KW-1185">Reference proteome</keyword>
<dbReference type="PANTHER" id="PTHR11365">
    <property type="entry name" value="5-OXOPROLINASE RELATED"/>
    <property type="match status" value="1"/>
</dbReference>